<dbReference type="Pfam" id="PF00440">
    <property type="entry name" value="TetR_N"/>
    <property type="match status" value="1"/>
</dbReference>
<comment type="caution">
    <text evidence="4">The sequence shown here is derived from an EMBL/GenBank/DDBJ whole genome shotgun (WGS) entry which is preliminary data.</text>
</comment>
<evidence type="ECO:0000256" key="2">
    <source>
        <dbReference type="PROSITE-ProRule" id="PRU00335"/>
    </source>
</evidence>
<proteinExistence type="predicted"/>
<keyword evidence="1 2" id="KW-0238">DNA-binding</keyword>
<reference evidence="4" key="1">
    <citation type="submission" date="2020-10" db="EMBL/GenBank/DDBJ databases">
        <authorList>
            <person name="Gilroy R."/>
        </authorList>
    </citation>
    <scope>NUCLEOTIDE SEQUENCE</scope>
    <source>
        <strain evidence="4">CHK195-11698</strain>
    </source>
</reference>
<dbReference type="Gene3D" id="1.10.357.10">
    <property type="entry name" value="Tetracycline Repressor, domain 2"/>
    <property type="match status" value="1"/>
</dbReference>
<organism evidence="4 5">
    <name type="scientific">Candidatus Fimiplasma intestinipullorum</name>
    <dbReference type="NCBI Taxonomy" id="2840825"/>
    <lineage>
        <taxon>Bacteria</taxon>
        <taxon>Bacillati</taxon>
        <taxon>Bacillota</taxon>
        <taxon>Clostridia</taxon>
        <taxon>Eubacteriales</taxon>
        <taxon>Candidatus Fimiplasma</taxon>
    </lineage>
</organism>
<gene>
    <name evidence="4" type="ORF">IAD15_03005</name>
</gene>
<dbReference type="PRINTS" id="PR00455">
    <property type="entry name" value="HTHTETR"/>
</dbReference>
<reference evidence="4" key="2">
    <citation type="journal article" date="2021" name="PeerJ">
        <title>Extensive microbial diversity within the chicken gut microbiome revealed by metagenomics and culture.</title>
        <authorList>
            <person name="Gilroy R."/>
            <person name="Ravi A."/>
            <person name="Getino M."/>
            <person name="Pursley I."/>
            <person name="Horton D.L."/>
            <person name="Alikhan N.F."/>
            <person name="Baker D."/>
            <person name="Gharbi K."/>
            <person name="Hall N."/>
            <person name="Watson M."/>
            <person name="Adriaenssens E.M."/>
            <person name="Foster-Nyarko E."/>
            <person name="Jarju S."/>
            <person name="Secka A."/>
            <person name="Antonio M."/>
            <person name="Oren A."/>
            <person name="Chaudhuri R.R."/>
            <person name="La Ragione R."/>
            <person name="Hildebrand F."/>
            <person name="Pallen M.J."/>
        </authorList>
    </citation>
    <scope>NUCLEOTIDE SEQUENCE</scope>
    <source>
        <strain evidence="4">CHK195-11698</strain>
    </source>
</reference>
<evidence type="ECO:0000259" key="3">
    <source>
        <dbReference type="PROSITE" id="PS50977"/>
    </source>
</evidence>
<protein>
    <submittedName>
        <fullName evidence="4">TetR/AcrR family transcriptional regulator</fullName>
    </submittedName>
</protein>
<dbReference type="Proteomes" id="UP000824175">
    <property type="component" value="Unassembled WGS sequence"/>
</dbReference>
<dbReference type="InterPro" id="IPR009057">
    <property type="entry name" value="Homeodomain-like_sf"/>
</dbReference>
<dbReference type="PROSITE" id="PS50977">
    <property type="entry name" value="HTH_TETR_2"/>
    <property type="match status" value="1"/>
</dbReference>
<feature type="domain" description="HTH tetR-type" evidence="3">
    <location>
        <begin position="1"/>
        <end position="61"/>
    </location>
</feature>
<accession>A0A9D1HM23</accession>
<dbReference type="GO" id="GO:0003677">
    <property type="term" value="F:DNA binding"/>
    <property type="evidence" value="ECO:0007669"/>
    <property type="project" value="UniProtKB-UniRule"/>
</dbReference>
<evidence type="ECO:0000313" key="5">
    <source>
        <dbReference type="Proteomes" id="UP000824175"/>
    </source>
</evidence>
<evidence type="ECO:0000313" key="4">
    <source>
        <dbReference type="EMBL" id="HIU13020.1"/>
    </source>
</evidence>
<sequence length="218" mass="25550">MKQIERIMETTAELALEKGIDGINITSIAKACHLSRPTIYRYFKTKEDILWVIFFQEAHKMEQHIAARFSSEDDLYLRACKVAQGMIEFQLQNDHFIIYNDIFLSLYVKASEDTNYRWEEQETNIYHFRPGRTINHLFGDVVDLDQDLQLKQTMVAFVYAISYLMQAILRQDEALQVKYSISAKTLLFKQVSWLMEGLGRELENMGYQTSETTFSLSL</sequence>
<evidence type="ECO:0000256" key="1">
    <source>
        <dbReference type="ARBA" id="ARBA00023125"/>
    </source>
</evidence>
<dbReference type="InterPro" id="IPR001647">
    <property type="entry name" value="HTH_TetR"/>
</dbReference>
<dbReference type="SUPFAM" id="SSF46689">
    <property type="entry name" value="Homeodomain-like"/>
    <property type="match status" value="1"/>
</dbReference>
<feature type="DNA-binding region" description="H-T-H motif" evidence="2">
    <location>
        <begin position="24"/>
        <end position="43"/>
    </location>
</feature>
<dbReference type="PANTHER" id="PTHR43479:SF11">
    <property type="entry name" value="ACREF_ENVCD OPERON REPRESSOR-RELATED"/>
    <property type="match status" value="1"/>
</dbReference>
<name>A0A9D1HM23_9FIRM</name>
<dbReference type="AlphaFoldDB" id="A0A9D1HM23"/>
<dbReference type="EMBL" id="DVMJ01000020">
    <property type="protein sequence ID" value="HIU13020.1"/>
    <property type="molecule type" value="Genomic_DNA"/>
</dbReference>
<dbReference type="InterPro" id="IPR050624">
    <property type="entry name" value="HTH-type_Tx_Regulator"/>
</dbReference>
<dbReference type="PANTHER" id="PTHR43479">
    <property type="entry name" value="ACREF/ENVCD OPERON REPRESSOR-RELATED"/>
    <property type="match status" value="1"/>
</dbReference>